<accession>A0ABN6Z042</accession>
<evidence type="ECO:0000313" key="2">
    <source>
        <dbReference type="EMBL" id="BDZ75977.1"/>
    </source>
</evidence>
<gene>
    <name evidence="2" type="ORF">Lac1_01600</name>
</gene>
<dbReference type="EMBL" id="AP027742">
    <property type="protein sequence ID" value="BDZ75977.1"/>
    <property type="molecule type" value="Genomic_DNA"/>
</dbReference>
<dbReference type="PANTHER" id="PTHR39341:SF1">
    <property type="entry name" value="DUF1858 DOMAIN-CONTAINING PROTEIN"/>
    <property type="match status" value="1"/>
</dbReference>
<name>A0ABN6Z042_9FIRM</name>
<proteinExistence type="predicted"/>
<dbReference type="SUPFAM" id="SSF140683">
    <property type="entry name" value="SP0561-like"/>
    <property type="match status" value="1"/>
</dbReference>
<dbReference type="Pfam" id="PF08984">
    <property type="entry name" value="DUF1858"/>
    <property type="match status" value="1"/>
</dbReference>
<protein>
    <submittedName>
        <fullName evidence="2">Disulfide oxidoreductase</fullName>
    </submittedName>
</protein>
<evidence type="ECO:0000259" key="1">
    <source>
        <dbReference type="Pfam" id="PF08984"/>
    </source>
</evidence>
<reference evidence="3" key="1">
    <citation type="journal article" date="2023" name="Int. J. Syst. Evol. Microbiol.">
        <title>Claveliimonas bilis gen. nov., sp. nov., deoxycholic acid-producing bacteria isolated from human faeces, and reclassification of Sellimonas monacensis Zenner et al. 2021 as Claveliimonas monacensis comb. nov.</title>
        <authorList>
            <person name="Hisatomi A."/>
            <person name="Kastawa N.W.E.P.G."/>
            <person name="Song I."/>
            <person name="Ohkuma M."/>
            <person name="Fukiya S."/>
            <person name="Sakamoto M."/>
        </authorList>
    </citation>
    <scope>NUCLEOTIDE SEQUENCE [LARGE SCALE GENOMIC DNA]</scope>
    <source>
        <strain evidence="3">12BBH14</strain>
    </source>
</reference>
<dbReference type="RefSeq" id="WP_230107409.1">
    <property type="nucleotide sequence ID" value="NZ_AP024845.1"/>
</dbReference>
<dbReference type="Proteomes" id="UP001305815">
    <property type="component" value="Chromosome"/>
</dbReference>
<dbReference type="Gene3D" id="1.10.3910.10">
    <property type="entry name" value="SP0561-like"/>
    <property type="match status" value="1"/>
</dbReference>
<feature type="domain" description="DUF1858" evidence="1">
    <location>
        <begin position="3"/>
        <end position="55"/>
    </location>
</feature>
<dbReference type="PANTHER" id="PTHR39341">
    <property type="entry name" value="BSL7085 PROTEIN"/>
    <property type="match status" value="1"/>
</dbReference>
<dbReference type="InterPro" id="IPR023883">
    <property type="entry name" value="CHP03980_redox-disulphide"/>
</dbReference>
<evidence type="ECO:0000313" key="3">
    <source>
        <dbReference type="Proteomes" id="UP001305815"/>
    </source>
</evidence>
<keyword evidence="3" id="KW-1185">Reference proteome</keyword>
<dbReference type="InterPro" id="IPR038062">
    <property type="entry name" value="ScdA-like_N_sf"/>
</dbReference>
<sequence length="66" mass="6993">MVNKEMTIGELLSVNPDVAPILMEIGMHCLGCPASQGETLEEAAMVHGIDANLLVEKINAFINANA</sequence>
<dbReference type="InterPro" id="IPR015077">
    <property type="entry name" value="DUF1858"/>
</dbReference>
<dbReference type="NCBIfam" id="TIGR03980">
    <property type="entry name" value="prismane_assoc"/>
    <property type="match status" value="1"/>
</dbReference>
<organism evidence="2 3">
    <name type="scientific">Claveliimonas bilis</name>
    <dbReference type="NCBI Taxonomy" id="3028070"/>
    <lineage>
        <taxon>Bacteria</taxon>
        <taxon>Bacillati</taxon>
        <taxon>Bacillota</taxon>
        <taxon>Clostridia</taxon>
        <taxon>Lachnospirales</taxon>
        <taxon>Lachnospiraceae</taxon>
        <taxon>Claveliimonas</taxon>
    </lineage>
</organism>